<evidence type="ECO:0000256" key="6">
    <source>
        <dbReference type="SAM" id="Phobius"/>
    </source>
</evidence>
<dbReference type="EMBL" id="UINC01224841">
    <property type="protein sequence ID" value="SVE54627.1"/>
    <property type="molecule type" value="Genomic_DNA"/>
</dbReference>
<name>A0A383ECQ6_9ZZZZ</name>
<evidence type="ECO:0000256" key="4">
    <source>
        <dbReference type="ARBA" id="ARBA00022989"/>
    </source>
</evidence>
<protein>
    <recommendedName>
        <fullName evidence="7">VTT domain-containing protein</fullName>
    </recommendedName>
</protein>
<keyword evidence="2" id="KW-1003">Cell membrane</keyword>
<dbReference type="AlphaFoldDB" id="A0A383ECQ6"/>
<sequence length="158" mass="17290">MELILIVQIIEKIILNLNNIVENYGTLGLLIIMIVQSLIPIALPSDAVILAAVILKMDSFTIITISALGSTIGGIFAFLITRKGGKPIAIKFIGENRINKLESWFEKWGYYVVVFGRAAPFLSSDAVSYAAGLTKMNITIFIILAFIGALIRSIIIVY</sequence>
<evidence type="ECO:0000259" key="7">
    <source>
        <dbReference type="Pfam" id="PF09335"/>
    </source>
</evidence>
<evidence type="ECO:0000256" key="2">
    <source>
        <dbReference type="ARBA" id="ARBA00022475"/>
    </source>
</evidence>
<keyword evidence="4 6" id="KW-1133">Transmembrane helix</keyword>
<keyword evidence="5 6" id="KW-0472">Membrane</keyword>
<gene>
    <name evidence="8" type="ORF">METZ01_LOCUS507481</name>
</gene>
<feature type="domain" description="VTT" evidence="7">
    <location>
        <begin position="44"/>
        <end position="158"/>
    </location>
</feature>
<keyword evidence="3 6" id="KW-0812">Transmembrane</keyword>
<feature type="non-terminal residue" evidence="8">
    <location>
        <position position="158"/>
    </location>
</feature>
<evidence type="ECO:0000256" key="1">
    <source>
        <dbReference type="ARBA" id="ARBA00004651"/>
    </source>
</evidence>
<dbReference type="PANTHER" id="PTHR42709">
    <property type="entry name" value="ALKALINE PHOSPHATASE LIKE PROTEIN"/>
    <property type="match status" value="1"/>
</dbReference>
<accession>A0A383ECQ6</accession>
<comment type="subcellular location">
    <subcellularLocation>
        <location evidence="1">Cell membrane</location>
        <topology evidence="1">Multi-pass membrane protein</topology>
    </subcellularLocation>
</comment>
<dbReference type="GO" id="GO:0005886">
    <property type="term" value="C:plasma membrane"/>
    <property type="evidence" value="ECO:0007669"/>
    <property type="project" value="UniProtKB-SubCell"/>
</dbReference>
<evidence type="ECO:0000256" key="5">
    <source>
        <dbReference type="ARBA" id="ARBA00023136"/>
    </source>
</evidence>
<dbReference type="PANTHER" id="PTHR42709:SF6">
    <property type="entry name" value="UNDECAPRENYL PHOSPHATE TRANSPORTER A"/>
    <property type="match status" value="1"/>
</dbReference>
<evidence type="ECO:0000256" key="3">
    <source>
        <dbReference type="ARBA" id="ARBA00022692"/>
    </source>
</evidence>
<feature type="transmembrane region" description="Helical" evidence="6">
    <location>
        <begin position="60"/>
        <end position="81"/>
    </location>
</feature>
<evidence type="ECO:0000313" key="8">
    <source>
        <dbReference type="EMBL" id="SVE54627.1"/>
    </source>
</evidence>
<dbReference type="InterPro" id="IPR032816">
    <property type="entry name" value="VTT_dom"/>
</dbReference>
<proteinExistence type="predicted"/>
<feature type="transmembrane region" description="Helical" evidence="6">
    <location>
        <begin position="27"/>
        <end position="54"/>
    </location>
</feature>
<dbReference type="Pfam" id="PF09335">
    <property type="entry name" value="VTT_dom"/>
    <property type="match status" value="1"/>
</dbReference>
<reference evidence="8" key="1">
    <citation type="submission" date="2018-05" db="EMBL/GenBank/DDBJ databases">
        <authorList>
            <person name="Lanie J.A."/>
            <person name="Ng W.-L."/>
            <person name="Kazmierczak K.M."/>
            <person name="Andrzejewski T.M."/>
            <person name="Davidsen T.M."/>
            <person name="Wayne K.J."/>
            <person name="Tettelin H."/>
            <person name="Glass J.I."/>
            <person name="Rusch D."/>
            <person name="Podicherti R."/>
            <person name="Tsui H.-C.T."/>
            <person name="Winkler M.E."/>
        </authorList>
    </citation>
    <scope>NUCLEOTIDE SEQUENCE</scope>
</reference>
<feature type="transmembrane region" description="Helical" evidence="6">
    <location>
        <begin position="138"/>
        <end position="157"/>
    </location>
</feature>
<dbReference type="InterPro" id="IPR051311">
    <property type="entry name" value="DedA_domain"/>
</dbReference>
<organism evidence="8">
    <name type="scientific">marine metagenome</name>
    <dbReference type="NCBI Taxonomy" id="408172"/>
    <lineage>
        <taxon>unclassified sequences</taxon>
        <taxon>metagenomes</taxon>
        <taxon>ecological metagenomes</taxon>
    </lineage>
</organism>